<dbReference type="InterPro" id="IPR013728">
    <property type="entry name" value="BT_3987-like_N"/>
</dbReference>
<accession>A0A3E2NT12</accession>
<organism evidence="3 4">
    <name type="scientific">Mucilaginibacter terrenus</name>
    <dbReference type="NCBI Taxonomy" id="2482727"/>
    <lineage>
        <taxon>Bacteria</taxon>
        <taxon>Pseudomonadati</taxon>
        <taxon>Bacteroidota</taxon>
        <taxon>Sphingobacteriia</taxon>
        <taxon>Sphingobacteriales</taxon>
        <taxon>Sphingobacteriaceae</taxon>
        <taxon>Mucilaginibacter</taxon>
    </lineage>
</organism>
<keyword evidence="4" id="KW-1185">Reference proteome</keyword>
<gene>
    <name evidence="3" type="ORF">DYU05_00515</name>
</gene>
<reference evidence="3 4" key="1">
    <citation type="submission" date="2018-08" db="EMBL/GenBank/DDBJ databases">
        <title>Mucilaginibacter terrae sp. nov., isolated from manganese diggings.</title>
        <authorList>
            <person name="Huang Y."/>
            <person name="Zhou Z."/>
        </authorList>
    </citation>
    <scope>NUCLEOTIDE SEQUENCE [LARGE SCALE GENOMIC DNA]</scope>
    <source>
        <strain evidence="3 4">ZH6</strain>
    </source>
</reference>
<name>A0A3E2NT12_9SPHI</name>
<dbReference type="InterPro" id="IPR025371">
    <property type="entry name" value="BT_3044-like_C"/>
</dbReference>
<evidence type="ECO:0000259" key="2">
    <source>
        <dbReference type="Pfam" id="PF14274"/>
    </source>
</evidence>
<feature type="domain" description="BT-3987-like N-terminal" evidence="1">
    <location>
        <begin position="88"/>
        <end position="204"/>
    </location>
</feature>
<dbReference type="EMBL" id="QWDE01000001">
    <property type="protein sequence ID" value="RFZ84153.1"/>
    <property type="molecule type" value="Genomic_DNA"/>
</dbReference>
<evidence type="ECO:0000313" key="3">
    <source>
        <dbReference type="EMBL" id="RFZ84153.1"/>
    </source>
</evidence>
<protein>
    <submittedName>
        <fullName evidence="3">DUF1735 domain-containing protein</fullName>
    </submittedName>
</protein>
<dbReference type="AlphaFoldDB" id="A0A3E2NT12"/>
<sequence>MISAKNQNLITSYNQMKKRSTKLYLSLVTLMACLALSCSKESDKNYNYKNAPTSVELPIAAHAGPAMFDNGGFKYAVSKSISSTPQPLATTVLLSGTKPLNKDVTVTLSIDAAALTSLNAEHRKLYVADSLAAVKDGNDLPNSSDFKYELYESLPADAYSAPTSTVVIPARQTTADYIVNINTSKLTLGVKYMLPISITDAQGQQINYYKSVYYIVGIKSAYEGEAKATGTIEFPDPSINRSWTNRDKTLTTVNGNIIRVEAADLGGSNYYMWLIVNPDNSVTVISAPGSANPSIQTNGSCTYDPATKTFDLHYKYVGGTGDRIITEKILLN</sequence>
<dbReference type="Pfam" id="PF08522">
    <property type="entry name" value="BT_3987-like_N"/>
    <property type="match status" value="1"/>
</dbReference>
<dbReference type="Proteomes" id="UP000260823">
    <property type="component" value="Unassembled WGS sequence"/>
</dbReference>
<dbReference type="PROSITE" id="PS51257">
    <property type="entry name" value="PROKAR_LIPOPROTEIN"/>
    <property type="match status" value="1"/>
</dbReference>
<proteinExistence type="predicted"/>
<dbReference type="Gene3D" id="2.60.40.1740">
    <property type="entry name" value="hypothetical protein (bacova_03559)"/>
    <property type="match status" value="1"/>
</dbReference>
<feature type="domain" description="BT-3044-like C-terminal" evidence="2">
    <location>
        <begin position="207"/>
        <end position="322"/>
    </location>
</feature>
<evidence type="ECO:0000259" key="1">
    <source>
        <dbReference type="Pfam" id="PF08522"/>
    </source>
</evidence>
<comment type="caution">
    <text evidence="3">The sequence shown here is derived from an EMBL/GenBank/DDBJ whole genome shotgun (WGS) entry which is preliminary data.</text>
</comment>
<evidence type="ECO:0000313" key="4">
    <source>
        <dbReference type="Proteomes" id="UP000260823"/>
    </source>
</evidence>
<dbReference type="Pfam" id="PF14274">
    <property type="entry name" value="BT_3044-like_C"/>
    <property type="match status" value="1"/>
</dbReference>
<dbReference type="OrthoDB" id="740324at2"/>